<gene>
    <name evidence="1" type="ORF">IFJ75_18050</name>
</gene>
<name>A0A975C4D7_9CAUL</name>
<accession>A0A975C4D7</accession>
<dbReference type="AlphaFoldDB" id="A0A975C4D7"/>
<keyword evidence="2" id="KW-1185">Reference proteome</keyword>
<dbReference type="InterPro" id="IPR009057">
    <property type="entry name" value="Homeodomain-like_sf"/>
</dbReference>
<dbReference type="KEGG" id="bgoe:IFJ75_18050"/>
<dbReference type="Proteomes" id="UP000663918">
    <property type="component" value="Chromosome"/>
</dbReference>
<dbReference type="RefSeq" id="WP_207870088.1">
    <property type="nucleotide sequence ID" value="NZ_CP062222.1"/>
</dbReference>
<sequence length="383" mass="40601">MAESGLAGATARTVAARAGSSPSAINYHFDSIERLYGIAQQQAISEARLWLAARLAEVDPGAPWGPAAFPAFAATVIDDWCATRRVLAQAEACDCAALAWRVSDTAGQWLSLWEGFWAAALPRFSLPVELAPVAAGILQSERFGHLARWRTPYDRAGLEEVCTRLAARLSGDAELLARPAPWRTMAETLSQQATVFPPLTGAEIRITQAVVEAVDEGGESAFTHRAAAVGAGLSLGAVTYHFPTRAALMAAGYAWLYQTIVISAQRSGVISADHDDLGRHILAFLDVGQSAPRARAFETFFFSATRDPALADFAARVRYSRGLSTLGFLSPVAPQLTRLDALLISHWISGAARASKAGATGAEGVKQALAAQAAAMFPRTPAV</sequence>
<evidence type="ECO:0000313" key="1">
    <source>
        <dbReference type="EMBL" id="QTC91086.1"/>
    </source>
</evidence>
<dbReference type="EMBL" id="CP062222">
    <property type="protein sequence ID" value="QTC91086.1"/>
    <property type="molecule type" value="Genomic_DNA"/>
</dbReference>
<dbReference type="SUPFAM" id="SSF46689">
    <property type="entry name" value="Homeodomain-like"/>
    <property type="match status" value="2"/>
</dbReference>
<dbReference type="Gene3D" id="1.10.357.10">
    <property type="entry name" value="Tetracycline Repressor, domain 2"/>
    <property type="match status" value="2"/>
</dbReference>
<proteinExistence type="predicted"/>
<reference evidence="1" key="1">
    <citation type="submission" date="2020-09" db="EMBL/GenBank/DDBJ databases">
        <title>Brevundimonas sp. LVF2 isolated from a puddle in Goettingen, Germany.</title>
        <authorList>
            <person name="Friedrich I."/>
            <person name="Klassen A."/>
            <person name="Hannes N."/>
            <person name="Schneider D."/>
            <person name="Hertel R."/>
            <person name="Daniel R."/>
        </authorList>
    </citation>
    <scope>NUCLEOTIDE SEQUENCE</scope>
    <source>
        <strain evidence="1">LVF2</strain>
    </source>
</reference>
<protein>
    <submittedName>
        <fullName evidence="1">TetR family transcriptional regulator</fullName>
    </submittedName>
</protein>
<organism evidence="1 2">
    <name type="scientific">Brevundimonas goettingensis</name>
    <dbReference type="NCBI Taxonomy" id="2774190"/>
    <lineage>
        <taxon>Bacteria</taxon>
        <taxon>Pseudomonadati</taxon>
        <taxon>Pseudomonadota</taxon>
        <taxon>Alphaproteobacteria</taxon>
        <taxon>Caulobacterales</taxon>
        <taxon>Caulobacteraceae</taxon>
        <taxon>Brevundimonas</taxon>
    </lineage>
</organism>
<evidence type="ECO:0000313" key="2">
    <source>
        <dbReference type="Proteomes" id="UP000663918"/>
    </source>
</evidence>